<evidence type="ECO:0000256" key="2">
    <source>
        <dbReference type="SAM" id="SignalP"/>
    </source>
</evidence>
<accession>A0A2T2NEJ9</accession>
<sequence length="168" mass="17892">MLWLFCLQIGGRLCTFPASSAAGQRYAHTLDIFSYLPARLCLCVCLPASKLCTGALAPVQGGLESFSLFFLLAGWLALARSLSRRHSLGELYNANKALAARRHAAAMRHRSGNDGACFTHARTHARTYAPVRPWGPDVGGCGRGGRVGHGGVEGSKGLRQRAAQKGKG</sequence>
<keyword evidence="2" id="KW-0732">Signal</keyword>
<dbReference type="EMBL" id="KZ678139">
    <property type="protein sequence ID" value="PSN63857.1"/>
    <property type="molecule type" value="Genomic_DNA"/>
</dbReference>
<reference evidence="3 4" key="1">
    <citation type="journal article" date="2018" name="Front. Microbiol.">
        <title>Genome-Wide Analysis of Corynespora cassiicola Leaf Fall Disease Putative Effectors.</title>
        <authorList>
            <person name="Lopez D."/>
            <person name="Ribeiro S."/>
            <person name="Label P."/>
            <person name="Fumanal B."/>
            <person name="Venisse J.S."/>
            <person name="Kohler A."/>
            <person name="de Oliveira R.R."/>
            <person name="Labutti K."/>
            <person name="Lipzen A."/>
            <person name="Lail K."/>
            <person name="Bauer D."/>
            <person name="Ohm R.A."/>
            <person name="Barry K.W."/>
            <person name="Spatafora J."/>
            <person name="Grigoriev I.V."/>
            <person name="Martin F.M."/>
            <person name="Pujade-Renaud V."/>
        </authorList>
    </citation>
    <scope>NUCLEOTIDE SEQUENCE [LARGE SCALE GENOMIC DNA]</scope>
    <source>
        <strain evidence="3 4">Philippines</strain>
    </source>
</reference>
<evidence type="ECO:0000313" key="4">
    <source>
        <dbReference type="Proteomes" id="UP000240883"/>
    </source>
</evidence>
<feature type="compositionally biased region" description="Gly residues" evidence="1">
    <location>
        <begin position="145"/>
        <end position="154"/>
    </location>
</feature>
<feature type="region of interest" description="Disordered" evidence="1">
    <location>
        <begin position="145"/>
        <end position="168"/>
    </location>
</feature>
<feature type="chain" id="PRO_5015604608" evidence="2">
    <location>
        <begin position="22"/>
        <end position="168"/>
    </location>
</feature>
<feature type="signal peptide" evidence="2">
    <location>
        <begin position="1"/>
        <end position="21"/>
    </location>
</feature>
<evidence type="ECO:0000256" key="1">
    <source>
        <dbReference type="SAM" id="MobiDB-lite"/>
    </source>
</evidence>
<feature type="compositionally biased region" description="Basic residues" evidence="1">
    <location>
        <begin position="158"/>
        <end position="168"/>
    </location>
</feature>
<protein>
    <submittedName>
        <fullName evidence="3">Uncharacterized protein</fullName>
    </submittedName>
</protein>
<gene>
    <name evidence="3" type="ORF">BS50DRAFT_90746</name>
</gene>
<dbReference type="AlphaFoldDB" id="A0A2T2NEJ9"/>
<proteinExistence type="predicted"/>
<keyword evidence="4" id="KW-1185">Reference proteome</keyword>
<name>A0A2T2NEJ9_CORCC</name>
<evidence type="ECO:0000313" key="3">
    <source>
        <dbReference type="EMBL" id="PSN63857.1"/>
    </source>
</evidence>
<dbReference type="Proteomes" id="UP000240883">
    <property type="component" value="Unassembled WGS sequence"/>
</dbReference>
<organism evidence="3 4">
    <name type="scientific">Corynespora cassiicola Philippines</name>
    <dbReference type="NCBI Taxonomy" id="1448308"/>
    <lineage>
        <taxon>Eukaryota</taxon>
        <taxon>Fungi</taxon>
        <taxon>Dikarya</taxon>
        <taxon>Ascomycota</taxon>
        <taxon>Pezizomycotina</taxon>
        <taxon>Dothideomycetes</taxon>
        <taxon>Pleosporomycetidae</taxon>
        <taxon>Pleosporales</taxon>
        <taxon>Corynesporascaceae</taxon>
        <taxon>Corynespora</taxon>
    </lineage>
</organism>